<dbReference type="AlphaFoldDB" id="D4ZCJ4"/>
<dbReference type="HOGENOM" id="CLU_902826_0_0_6"/>
<gene>
    <name evidence="1" type="ordered locus">SVI_3768</name>
</gene>
<evidence type="ECO:0000313" key="1">
    <source>
        <dbReference type="EMBL" id="BAJ03739.1"/>
    </source>
</evidence>
<dbReference type="InterPro" id="IPR010982">
    <property type="entry name" value="Lambda_DNA-bd_dom_sf"/>
</dbReference>
<keyword evidence="2" id="KW-1185">Reference proteome</keyword>
<dbReference type="EMBL" id="AP011177">
    <property type="protein sequence ID" value="BAJ03739.1"/>
    <property type="molecule type" value="Genomic_DNA"/>
</dbReference>
<name>D4ZCJ4_SHEVD</name>
<reference evidence="2" key="1">
    <citation type="journal article" date="2010" name="Mol. Biosyst.">
        <title>Complete genome sequence and comparative analysis of Shewanella violacea, a psychrophilic and piezophilic bacterium from deep sea floor sediments.</title>
        <authorList>
            <person name="Aono E."/>
            <person name="Baba T."/>
            <person name="Ara T."/>
            <person name="Nishi T."/>
            <person name="Nakamichi T."/>
            <person name="Inamoto E."/>
            <person name="Toyonaga H."/>
            <person name="Hasegawa M."/>
            <person name="Takai Y."/>
            <person name="Okumura Y."/>
            <person name="Baba M."/>
            <person name="Tomita M."/>
            <person name="Kato C."/>
            <person name="Oshima T."/>
            <person name="Nakasone K."/>
            <person name="Mori H."/>
        </authorList>
    </citation>
    <scope>NUCLEOTIDE SEQUENCE [LARGE SCALE GENOMIC DNA]</scope>
    <source>
        <strain evidence="2">JCM 10179 / CIP 106290 / LMG 19151 / DSS12</strain>
    </source>
</reference>
<organism evidence="1 2">
    <name type="scientific">Shewanella violacea (strain JCM 10179 / CIP 106290 / LMG 19151 / DSS12)</name>
    <dbReference type="NCBI Taxonomy" id="637905"/>
    <lineage>
        <taxon>Bacteria</taxon>
        <taxon>Pseudomonadati</taxon>
        <taxon>Pseudomonadota</taxon>
        <taxon>Gammaproteobacteria</taxon>
        <taxon>Alteromonadales</taxon>
        <taxon>Shewanellaceae</taxon>
        <taxon>Shewanella</taxon>
    </lineage>
</organism>
<accession>D4ZCJ4</accession>
<dbReference type="KEGG" id="svo:SVI_3768"/>
<sequence>MQFSTALLTLRKQNRLSQADAVEIIQAADKQLEKTDEATLSRWENAHTQPSLLKQAYILRAFDNADAIMSARVHSAFSPSKQRKILEQLSLRYRHYGGADMPYCDSLTQAEYYERKPVSDDDIALITYFYSYAVGDAPITSDSLQVESSSLLTTYHGKVFGHRMLLGHSLIYTALLGKIKQQHGLKYQLKELDIGNDNARCLVIDSIYSSHKNLFLSIIPRFITALYQSKADYLLYRVYQSTTAKMLMSYGAVLFSLGKEEESSIRIDGKCYQWACYLIAANNILVSSAAALLPEQMPIELIERQVQP</sequence>
<dbReference type="Proteomes" id="UP000002350">
    <property type="component" value="Chromosome"/>
</dbReference>
<proteinExistence type="predicted"/>
<dbReference type="GO" id="GO:0003677">
    <property type="term" value="F:DNA binding"/>
    <property type="evidence" value="ECO:0007669"/>
    <property type="project" value="InterPro"/>
</dbReference>
<dbReference type="OrthoDB" id="5891495at2"/>
<dbReference type="RefSeq" id="WP_013053032.1">
    <property type="nucleotide sequence ID" value="NC_014012.1"/>
</dbReference>
<protein>
    <submittedName>
        <fullName evidence="1">Uncharacterized protein</fullName>
    </submittedName>
</protein>
<evidence type="ECO:0000313" key="2">
    <source>
        <dbReference type="Proteomes" id="UP000002350"/>
    </source>
</evidence>
<dbReference type="Gene3D" id="1.10.260.40">
    <property type="entry name" value="lambda repressor-like DNA-binding domains"/>
    <property type="match status" value="1"/>
</dbReference>